<keyword evidence="9 17" id="KW-0227">DNA damage</keyword>
<dbReference type="Proteomes" id="UP000472676">
    <property type="component" value="Unassembled WGS sequence"/>
</dbReference>
<dbReference type="FunFam" id="1.20.1060.10:FF:000001">
    <property type="entry name" value="DNA polymerase I"/>
    <property type="match status" value="1"/>
</dbReference>
<dbReference type="Gene3D" id="1.20.1060.10">
    <property type="entry name" value="Taq DNA Polymerase, Chain T, domain 4"/>
    <property type="match status" value="1"/>
</dbReference>
<comment type="similarity">
    <text evidence="1 17">Belongs to the DNA polymerase type-A family.</text>
</comment>
<gene>
    <name evidence="17 22" type="primary">polA</name>
    <name evidence="22" type="ORF">G7Y85_16685</name>
</gene>
<dbReference type="NCBIfam" id="TIGR00593">
    <property type="entry name" value="pola"/>
    <property type="match status" value="1"/>
</dbReference>
<dbReference type="InterPro" id="IPR020046">
    <property type="entry name" value="5-3_exonucl_a-hlix_arch_N"/>
</dbReference>
<evidence type="ECO:0000256" key="3">
    <source>
        <dbReference type="ARBA" id="ARBA00012417"/>
    </source>
</evidence>
<keyword evidence="7 17" id="KW-0235">DNA replication</keyword>
<dbReference type="CDD" id="cd09859">
    <property type="entry name" value="PIN_53EXO"/>
    <property type="match status" value="1"/>
</dbReference>
<dbReference type="InterPro" id="IPR043502">
    <property type="entry name" value="DNA/RNA_pol_sf"/>
</dbReference>
<feature type="region of interest" description="Disordered" evidence="18">
    <location>
        <begin position="290"/>
        <end position="325"/>
    </location>
</feature>
<dbReference type="SMART" id="SM00475">
    <property type="entry name" value="53EXOc"/>
    <property type="match status" value="1"/>
</dbReference>
<dbReference type="InterPro" id="IPR018320">
    <property type="entry name" value="DNA_polymerase_1"/>
</dbReference>
<keyword evidence="23" id="KW-1185">Reference proteome</keyword>
<keyword evidence="14 17" id="KW-0234">DNA repair</keyword>
<dbReference type="InterPro" id="IPR012337">
    <property type="entry name" value="RNaseH-like_sf"/>
</dbReference>
<dbReference type="SMART" id="SM00279">
    <property type="entry name" value="HhH2"/>
    <property type="match status" value="1"/>
</dbReference>
<dbReference type="Pfam" id="PF01367">
    <property type="entry name" value="5_3_exonuc"/>
    <property type="match status" value="1"/>
</dbReference>
<dbReference type="NCBIfam" id="NF004397">
    <property type="entry name" value="PRK05755.1"/>
    <property type="match status" value="1"/>
</dbReference>
<dbReference type="InterPro" id="IPR036279">
    <property type="entry name" value="5-3_exonuclease_C_sf"/>
</dbReference>
<keyword evidence="12 17" id="KW-0239">DNA-directed DNA polymerase</keyword>
<dbReference type="Pfam" id="PF00476">
    <property type="entry name" value="DNA_pol_A"/>
    <property type="match status" value="1"/>
</dbReference>
<protein>
    <recommendedName>
        <fullName evidence="4 16">DNA polymerase I</fullName>
        <ecNumber evidence="3 16">2.7.7.7</ecNumber>
    </recommendedName>
</protein>
<dbReference type="FunFam" id="1.10.150.20:FF:000002">
    <property type="entry name" value="DNA polymerase I"/>
    <property type="match status" value="1"/>
</dbReference>
<evidence type="ECO:0000256" key="12">
    <source>
        <dbReference type="ARBA" id="ARBA00022932"/>
    </source>
</evidence>
<comment type="function">
    <text evidence="17">In addition to polymerase activity, this DNA polymerase exhibits 3'-5' and 5'-3' exonuclease activity.</text>
</comment>
<evidence type="ECO:0000259" key="19">
    <source>
        <dbReference type="SMART" id="SM00474"/>
    </source>
</evidence>
<dbReference type="FunFam" id="1.10.150.20:FF:000003">
    <property type="entry name" value="DNA polymerase I"/>
    <property type="match status" value="1"/>
</dbReference>
<evidence type="ECO:0000313" key="23">
    <source>
        <dbReference type="Proteomes" id="UP000472676"/>
    </source>
</evidence>
<evidence type="ECO:0000256" key="10">
    <source>
        <dbReference type="ARBA" id="ARBA00022801"/>
    </source>
</evidence>
<dbReference type="InterPro" id="IPR002421">
    <property type="entry name" value="5-3_exonuclease"/>
</dbReference>
<dbReference type="CDD" id="cd06139">
    <property type="entry name" value="DNA_polA_I_Ecoli_like_exo"/>
    <property type="match status" value="1"/>
</dbReference>
<evidence type="ECO:0000256" key="17">
    <source>
        <dbReference type="RuleBase" id="RU004460"/>
    </source>
</evidence>
<feature type="domain" description="5'-3' exonuclease" evidence="20">
    <location>
        <begin position="7"/>
        <end position="261"/>
    </location>
</feature>
<evidence type="ECO:0000256" key="8">
    <source>
        <dbReference type="ARBA" id="ARBA00022722"/>
    </source>
</evidence>
<keyword evidence="6 17" id="KW-0548">Nucleotidyltransferase</keyword>
<evidence type="ECO:0000256" key="4">
    <source>
        <dbReference type="ARBA" id="ARBA00020311"/>
    </source>
</evidence>
<dbReference type="SMART" id="SM00482">
    <property type="entry name" value="POLAc"/>
    <property type="match status" value="1"/>
</dbReference>
<dbReference type="InterPro" id="IPR020045">
    <property type="entry name" value="DNA_polI_H3TH"/>
</dbReference>
<dbReference type="FunFam" id="3.40.50.1010:FF:000001">
    <property type="entry name" value="DNA polymerase I"/>
    <property type="match status" value="1"/>
</dbReference>
<evidence type="ECO:0000256" key="18">
    <source>
        <dbReference type="SAM" id="MobiDB-lite"/>
    </source>
</evidence>
<proteinExistence type="inferred from homology"/>
<comment type="catalytic activity">
    <reaction evidence="15 17">
        <text>DNA(n) + a 2'-deoxyribonucleoside 5'-triphosphate = DNA(n+1) + diphosphate</text>
        <dbReference type="Rhea" id="RHEA:22508"/>
        <dbReference type="Rhea" id="RHEA-COMP:17339"/>
        <dbReference type="Rhea" id="RHEA-COMP:17340"/>
        <dbReference type="ChEBI" id="CHEBI:33019"/>
        <dbReference type="ChEBI" id="CHEBI:61560"/>
        <dbReference type="ChEBI" id="CHEBI:173112"/>
        <dbReference type="EC" id="2.7.7.7"/>
    </reaction>
</comment>
<keyword evidence="10 17" id="KW-0378">Hydrolase</keyword>
<dbReference type="CDD" id="cd09898">
    <property type="entry name" value="H3TH_53EXO"/>
    <property type="match status" value="1"/>
</dbReference>
<dbReference type="InterPro" id="IPR029060">
    <property type="entry name" value="PIN-like_dom_sf"/>
</dbReference>
<dbReference type="SUPFAM" id="SSF88723">
    <property type="entry name" value="PIN domain-like"/>
    <property type="match status" value="1"/>
</dbReference>
<dbReference type="InterPro" id="IPR008918">
    <property type="entry name" value="HhH2"/>
</dbReference>
<dbReference type="GO" id="GO:0008409">
    <property type="term" value="F:5'-3' exonuclease activity"/>
    <property type="evidence" value="ECO:0007669"/>
    <property type="project" value="UniProtKB-UniRule"/>
</dbReference>
<dbReference type="Gene3D" id="3.30.420.10">
    <property type="entry name" value="Ribonuclease H-like superfamily/Ribonuclease H"/>
    <property type="match status" value="1"/>
</dbReference>
<dbReference type="Pfam" id="PF01612">
    <property type="entry name" value="DNA_pol_A_exo1"/>
    <property type="match status" value="1"/>
</dbReference>
<dbReference type="SUPFAM" id="SSF56672">
    <property type="entry name" value="DNA/RNA polymerases"/>
    <property type="match status" value="1"/>
</dbReference>
<dbReference type="GO" id="GO:0006261">
    <property type="term" value="P:DNA-templated DNA replication"/>
    <property type="evidence" value="ECO:0007669"/>
    <property type="project" value="UniProtKB-UniRule"/>
</dbReference>
<dbReference type="GO" id="GO:0003887">
    <property type="term" value="F:DNA-directed DNA polymerase activity"/>
    <property type="evidence" value="ECO:0007669"/>
    <property type="project" value="UniProtKB-UniRule"/>
</dbReference>
<name>A0A6M2BW27_9GAMM</name>
<dbReference type="SUPFAM" id="SSF53098">
    <property type="entry name" value="Ribonuclease H-like"/>
    <property type="match status" value="1"/>
</dbReference>
<evidence type="ECO:0000313" key="22">
    <source>
        <dbReference type="EMBL" id="NGY06411.1"/>
    </source>
</evidence>
<evidence type="ECO:0000256" key="13">
    <source>
        <dbReference type="ARBA" id="ARBA00023125"/>
    </source>
</evidence>
<dbReference type="SUPFAM" id="SSF47807">
    <property type="entry name" value="5' to 3' exonuclease, C-terminal subdomain"/>
    <property type="match status" value="1"/>
</dbReference>
<evidence type="ECO:0000256" key="16">
    <source>
        <dbReference type="NCBIfam" id="TIGR00593"/>
    </source>
</evidence>
<evidence type="ECO:0000256" key="11">
    <source>
        <dbReference type="ARBA" id="ARBA00022839"/>
    </source>
</evidence>
<evidence type="ECO:0000256" key="14">
    <source>
        <dbReference type="ARBA" id="ARBA00023204"/>
    </source>
</evidence>
<dbReference type="InterPro" id="IPR002562">
    <property type="entry name" value="3'-5'_exonuclease_dom"/>
</dbReference>
<keyword evidence="5 17" id="KW-0808">Transferase</keyword>
<dbReference type="Gene3D" id="3.40.50.1010">
    <property type="entry name" value="5'-nuclease"/>
    <property type="match status" value="1"/>
</dbReference>
<comment type="caution">
    <text evidence="22">The sequence shown here is derived from an EMBL/GenBank/DDBJ whole genome shotgun (WGS) entry which is preliminary data.</text>
</comment>
<dbReference type="CDD" id="cd08637">
    <property type="entry name" value="DNA_pol_A_pol_I_C"/>
    <property type="match status" value="1"/>
</dbReference>
<dbReference type="GO" id="GO:0003677">
    <property type="term" value="F:DNA binding"/>
    <property type="evidence" value="ECO:0007669"/>
    <property type="project" value="UniProtKB-UniRule"/>
</dbReference>
<organism evidence="22 23">
    <name type="scientific">Solimonas terrae</name>
    <dbReference type="NCBI Taxonomy" id="1396819"/>
    <lineage>
        <taxon>Bacteria</taxon>
        <taxon>Pseudomonadati</taxon>
        <taxon>Pseudomonadota</taxon>
        <taxon>Gammaproteobacteria</taxon>
        <taxon>Nevskiales</taxon>
        <taxon>Nevskiaceae</taxon>
        <taxon>Solimonas</taxon>
    </lineage>
</organism>
<feature type="domain" description="DNA-directed DNA polymerase family A palm" evidence="21">
    <location>
        <begin position="698"/>
        <end position="904"/>
    </location>
</feature>
<dbReference type="GO" id="GO:0008408">
    <property type="term" value="F:3'-5' exonuclease activity"/>
    <property type="evidence" value="ECO:0007669"/>
    <property type="project" value="UniProtKB-UniRule"/>
</dbReference>
<keyword evidence="13 17" id="KW-0238">DNA-binding</keyword>
<feature type="domain" description="3'-5' exonuclease" evidence="19">
    <location>
        <begin position="342"/>
        <end position="533"/>
    </location>
</feature>
<dbReference type="InterPro" id="IPR002298">
    <property type="entry name" value="DNA_polymerase_A"/>
</dbReference>
<keyword evidence="8" id="KW-0540">Nuclease</keyword>
<evidence type="ECO:0000256" key="1">
    <source>
        <dbReference type="ARBA" id="ARBA00007705"/>
    </source>
</evidence>
<dbReference type="EMBL" id="JAAMOW010000009">
    <property type="protein sequence ID" value="NGY06411.1"/>
    <property type="molecule type" value="Genomic_DNA"/>
</dbReference>
<comment type="subunit">
    <text evidence="2">Single-chain monomer with multiple functions.</text>
</comment>
<dbReference type="InterPro" id="IPR001098">
    <property type="entry name" value="DNA-dir_DNA_pol_A_palm_dom"/>
</dbReference>
<evidence type="ECO:0000256" key="5">
    <source>
        <dbReference type="ARBA" id="ARBA00022679"/>
    </source>
</evidence>
<dbReference type="InterPro" id="IPR019760">
    <property type="entry name" value="DNA-dir_DNA_pol_A_CS"/>
</dbReference>
<evidence type="ECO:0000256" key="9">
    <source>
        <dbReference type="ARBA" id="ARBA00022763"/>
    </source>
</evidence>
<keyword evidence="11 17" id="KW-0269">Exonuclease</keyword>
<feature type="compositionally biased region" description="Low complexity" evidence="18">
    <location>
        <begin position="299"/>
        <end position="315"/>
    </location>
</feature>
<dbReference type="PROSITE" id="PS00447">
    <property type="entry name" value="DNA_POLYMERASE_A"/>
    <property type="match status" value="1"/>
</dbReference>
<dbReference type="GO" id="GO:0006302">
    <property type="term" value="P:double-strand break repair"/>
    <property type="evidence" value="ECO:0007669"/>
    <property type="project" value="TreeGrafter"/>
</dbReference>
<accession>A0A6M2BW27</accession>
<dbReference type="AlphaFoldDB" id="A0A6M2BW27"/>
<dbReference type="Gene3D" id="1.10.150.20">
    <property type="entry name" value="5' to 3' exonuclease, C-terminal subdomain"/>
    <property type="match status" value="2"/>
</dbReference>
<dbReference type="RefSeq" id="WP_166259947.1">
    <property type="nucleotide sequence ID" value="NZ_JAAMOW010000009.1"/>
</dbReference>
<evidence type="ECO:0000256" key="6">
    <source>
        <dbReference type="ARBA" id="ARBA00022695"/>
    </source>
</evidence>
<evidence type="ECO:0000259" key="20">
    <source>
        <dbReference type="SMART" id="SM00475"/>
    </source>
</evidence>
<dbReference type="Pfam" id="PF02739">
    <property type="entry name" value="5_3_exonuc_N"/>
    <property type="match status" value="1"/>
</dbReference>
<evidence type="ECO:0000256" key="15">
    <source>
        <dbReference type="ARBA" id="ARBA00049244"/>
    </source>
</evidence>
<dbReference type="PANTHER" id="PTHR10133:SF27">
    <property type="entry name" value="DNA POLYMERASE NU"/>
    <property type="match status" value="1"/>
</dbReference>
<evidence type="ECO:0000259" key="21">
    <source>
        <dbReference type="SMART" id="SM00482"/>
    </source>
</evidence>
<dbReference type="Gene3D" id="3.30.70.370">
    <property type="match status" value="1"/>
</dbReference>
<dbReference type="InterPro" id="IPR036397">
    <property type="entry name" value="RNaseH_sf"/>
</dbReference>
<evidence type="ECO:0000256" key="2">
    <source>
        <dbReference type="ARBA" id="ARBA00011541"/>
    </source>
</evidence>
<dbReference type="EC" id="2.7.7.7" evidence="3 16"/>
<reference evidence="22 23" key="1">
    <citation type="journal article" date="2014" name="Int. J. Syst. Evol. Microbiol.">
        <title>Solimonas terrae sp. nov., isolated from soil.</title>
        <authorList>
            <person name="Kim S.J."/>
            <person name="Moon J.Y."/>
            <person name="Weon H.Y."/>
            <person name="Ahn J.H."/>
            <person name="Chen W.M."/>
            <person name="Kwon S.W."/>
        </authorList>
    </citation>
    <scope>NUCLEOTIDE SEQUENCE [LARGE SCALE GENOMIC DNA]</scope>
    <source>
        <strain evidence="22 23">KIS83-12</strain>
    </source>
</reference>
<sequence length="950" mass="103493">MSDGPHQPLILIDGSSWLFRAFFALPPLTNARGEPTGAVYGMGNMLRKLLKDYAPEEIAVIFDAPGTNFRHELYAEYKANRDETPQELKQQYPAIVEMIEGLGLPVIAVPDVEADDVIGTFAQQAAARGQHVLIVTGDKDMAQLVGGGVKLLDTMKNRTLDRDGVIERFGVPPECIVDYLALMGDSVDNIPGVPSVGPKTAAKWLNEYGSLDGVVQNADAIKGKVGEKLRAHLAQLPLSRQLATIRCDVGLPIALEALKPQAPDLGKLVALYTRLGFGRWVDELRQQHGELPRQDDTGPARAAPATPTTVTEKPAVAPPPDTGEPTLVLPAPPDTPSPATVATLVVDEAGFATMLTALQAAELICVDTETDSLDSNQANLVGIAFAVEAGQGWYVPLAHDYLGAPPQLPRDWVLTQLKPLLEDAARPKLGQHIKYDLNVFARHGVRLAGIAHDTMLQSFVLDAAGNRHDMDTLAEKYLGHKTVSFTDIAGKGKNQLTFNQIALDAAADYSAEDADITLRLHQTLYPCLGAMPALHKVYQTIEMPLVPVLAEIEQTGVKIDVPLLGKISLELAERMTALQREAFTEAGTEFNLGSPKQLGQILYEQLKLPVLGKTPKGEPSTAEDVLESLAAEHRLPRLILDWRALQKLRSTYTEQLPLAVNPKTGRIHTSYHQAGAATGRMSSSDPNLQNIPVRNAEGRRIRQAFIAEPGNALVSIDYSQIELRLMAHFSGDARLQAAFRDGLDIHQATAAEVFGLPLDDVPAERRRAAKAINFGLIYGMSAFGLARQLGIPRGEAQDYIERFFGRYPGVKHFMDTTRIHARETGYVETLFGRRLYLPNIAASNQAQRQYAERTAINAPLQGTAADLIKLAMVDVARFLNRRAPDVRMIMQVHDELVFEGPESRLRELAPVIAGRMVRISRLQVPLVADFGFGSEWDSAHSGSGHASSGT</sequence>
<dbReference type="FunFam" id="3.30.420.10:FF:000026">
    <property type="entry name" value="DNA polymerase I"/>
    <property type="match status" value="1"/>
</dbReference>
<dbReference type="SMART" id="SM00474">
    <property type="entry name" value="35EXOc"/>
    <property type="match status" value="1"/>
</dbReference>
<dbReference type="PANTHER" id="PTHR10133">
    <property type="entry name" value="DNA POLYMERASE I"/>
    <property type="match status" value="1"/>
</dbReference>
<dbReference type="PRINTS" id="PR00868">
    <property type="entry name" value="DNAPOLI"/>
</dbReference>
<evidence type="ECO:0000256" key="7">
    <source>
        <dbReference type="ARBA" id="ARBA00022705"/>
    </source>
</evidence>